<dbReference type="Proteomes" id="UP000237105">
    <property type="component" value="Unassembled WGS sequence"/>
</dbReference>
<proteinExistence type="predicted"/>
<dbReference type="AlphaFoldDB" id="A0A2P5CWR0"/>
<evidence type="ECO:0000256" key="1">
    <source>
        <dbReference type="SAM" id="MobiDB-lite"/>
    </source>
</evidence>
<reference evidence="3" key="1">
    <citation type="submission" date="2016-06" db="EMBL/GenBank/DDBJ databases">
        <title>Parallel loss of symbiosis genes in relatives of nitrogen-fixing non-legume Parasponia.</title>
        <authorList>
            <person name="Van Velzen R."/>
            <person name="Holmer R."/>
            <person name="Bu F."/>
            <person name="Rutten L."/>
            <person name="Van Zeijl A."/>
            <person name="Liu W."/>
            <person name="Santuari L."/>
            <person name="Cao Q."/>
            <person name="Sharma T."/>
            <person name="Shen D."/>
            <person name="Roswanjaya Y."/>
            <person name="Wardhani T."/>
            <person name="Kalhor M.S."/>
            <person name="Jansen J."/>
            <person name="Van den Hoogen J."/>
            <person name="Gungor B."/>
            <person name="Hartog M."/>
            <person name="Hontelez J."/>
            <person name="Verver J."/>
            <person name="Yang W.-C."/>
            <person name="Schijlen E."/>
            <person name="Repin R."/>
            <person name="Schilthuizen M."/>
            <person name="Schranz E."/>
            <person name="Heidstra R."/>
            <person name="Miyata K."/>
            <person name="Fedorova E."/>
            <person name="Kohlen W."/>
            <person name="Bisseling T."/>
            <person name="Smit S."/>
            <person name="Geurts R."/>
        </authorList>
    </citation>
    <scope>NUCLEOTIDE SEQUENCE [LARGE SCALE GENOMIC DNA]</scope>
    <source>
        <strain evidence="3">cv. WU1-14</strain>
    </source>
</reference>
<keyword evidence="3" id="KW-1185">Reference proteome</keyword>
<organism evidence="2 3">
    <name type="scientific">Parasponia andersonii</name>
    <name type="common">Sponia andersonii</name>
    <dbReference type="NCBI Taxonomy" id="3476"/>
    <lineage>
        <taxon>Eukaryota</taxon>
        <taxon>Viridiplantae</taxon>
        <taxon>Streptophyta</taxon>
        <taxon>Embryophyta</taxon>
        <taxon>Tracheophyta</taxon>
        <taxon>Spermatophyta</taxon>
        <taxon>Magnoliopsida</taxon>
        <taxon>eudicotyledons</taxon>
        <taxon>Gunneridae</taxon>
        <taxon>Pentapetalae</taxon>
        <taxon>rosids</taxon>
        <taxon>fabids</taxon>
        <taxon>Rosales</taxon>
        <taxon>Cannabaceae</taxon>
        <taxon>Parasponia</taxon>
    </lineage>
</organism>
<feature type="region of interest" description="Disordered" evidence="1">
    <location>
        <begin position="59"/>
        <end position="99"/>
    </location>
</feature>
<feature type="compositionally biased region" description="Basic and acidic residues" evidence="1">
    <location>
        <begin position="80"/>
        <end position="99"/>
    </location>
</feature>
<protein>
    <submittedName>
        <fullName evidence="2">Uncharacterized protein</fullName>
    </submittedName>
</protein>
<evidence type="ECO:0000313" key="2">
    <source>
        <dbReference type="EMBL" id="PON65484.1"/>
    </source>
</evidence>
<name>A0A2P5CWR0_PARAD</name>
<comment type="caution">
    <text evidence="2">The sequence shown here is derived from an EMBL/GenBank/DDBJ whole genome shotgun (WGS) entry which is preliminary data.</text>
</comment>
<accession>A0A2P5CWR0</accession>
<sequence length="163" mass="18959">MILVTIRIQRDRFEAERWPESSPVTEKPKWVETAFMAFPGEPGGGDEWRLAAELHGSEARRHRSVGSPDGGRRRFCGGSAEREKRGERKRVFGGGRREKREREREKRMCTWPILIGLCNFLKIAHKSLKFQISINLVPQNLQFSPSEQNFCKLTPTIFYPENW</sequence>
<dbReference type="EMBL" id="JXTB01000087">
    <property type="protein sequence ID" value="PON65484.1"/>
    <property type="molecule type" value="Genomic_DNA"/>
</dbReference>
<gene>
    <name evidence="2" type="ORF">PanWU01x14_116470</name>
</gene>
<evidence type="ECO:0000313" key="3">
    <source>
        <dbReference type="Proteomes" id="UP000237105"/>
    </source>
</evidence>